<dbReference type="PANTHER" id="PTHR35867:SF1">
    <property type="entry name" value="PROTEIN RSEC"/>
    <property type="match status" value="1"/>
</dbReference>
<proteinExistence type="predicted"/>
<evidence type="ECO:0000313" key="3">
    <source>
        <dbReference type="Proteomes" id="UP000075737"/>
    </source>
</evidence>
<dbReference type="AlphaFoldDB" id="A0A161PUY5"/>
<dbReference type="PANTHER" id="PTHR35867">
    <property type="entry name" value="PROTEIN RSEC"/>
    <property type="match status" value="1"/>
</dbReference>
<dbReference type="InterPro" id="IPR026268">
    <property type="entry name" value="RseC"/>
</dbReference>
<evidence type="ECO:0000256" key="1">
    <source>
        <dbReference type="SAM" id="Phobius"/>
    </source>
</evidence>
<keyword evidence="1" id="KW-1133">Transmembrane helix</keyword>
<accession>A0A161PUY5</accession>
<reference evidence="2 3" key="1">
    <citation type="submission" date="2015-12" db="EMBL/GenBank/DDBJ databases">
        <title>Draft genome of Thermovenabulum gondwanense isolated from a red thermophilic microbial mat colonisisng an outflow channel of a bore well.</title>
        <authorList>
            <person name="Patel B.K."/>
        </authorList>
    </citation>
    <scope>NUCLEOTIDE SEQUENCE [LARGE SCALE GENOMIC DNA]</scope>
    <source>
        <strain evidence="2 3">R270</strain>
    </source>
</reference>
<protein>
    <recommendedName>
        <fullName evidence="4">SoxR reducing system protein RseC</fullName>
    </recommendedName>
</protein>
<name>A0A161PUY5_9FIRM</name>
<keyword evidence="1" id="KW-0472">Membrane</keyword>
<dbReference type="RefSeq" id="WP_068749292.1">
    <property type="nucleotide sequence ID" value="NZ_LOHZ01000045.1"/>
</dbReference>
<dbReference type="Proteomes" id="UP000075737">
    <property type="component" value="Unassembled WGS sequence"/>
</dbReference>
<organism evidence="2 3">
    <name type="scientific">Thermovenabulum gondwanense</name>
    <dbReference type="NCBI Taxonomy" id="520767"/>
    <lineage>
        <taxon>Bacteria</taxon>
        <taxon>Bacillati</taxon>
        <taxon>Bacillota</taxon>
        <taxon>Clostridia</taxon>
        <taxon>Thermosediminibacterales</taxon>
        <taxon>Thermosediminibacteraceae</taxon>
        <taxon>Thermovenabulum</taxon>
    </lineage>
</organism>
<dbReference type="PIRSF" id="PIRSF004923">
    <property type="entry name" value="RseC"/>
    <property type="match status" value="1"/>
</dbReference>
<feature type="transmembrane region" description="Helical" evidence="1">
    <location>
        <begin position="102"/>
        <end position="120"/>
    </location>
</feature>
<keyword evidence="1" id="KW-0812">Transmembrane</keyword>
<sequence>MREKALVLRKVNDEAELEVLRGSACGSCKGCPESSKKKRLIVWAKDTVGVESGQLVEIEMEAKGVLSATFIMYLFPLIVFLLGVAGGYEFAPLLNIELKEPFALLTGIIGLAISYLFIYLNNRRFEKSQIYKSKIVNIIDKFSK</sequence>
<dbReference type="Pfam" id="PF04246">
    <property type="entry name" value="RseC_MucC"/>
    <property type="match status" value="1"/>
</dbReference>
<evidence type="ECO:0008006" key="4">
    <source>
        <dbReference type="Google" id="ProtNLM"/>
    </source>
</evidence>
<comment type="caution">
    <text evidence="2">The sequence shown here is derived from an EMBL/GenBank/DDBJ whole genome shotgun (WGS) entry which is preliminary data.</text>
</comment>
<dbReference type="STRING" id="520767.ATZ99_21990"/>
<dbReference type="InterPro" id="IPR007359">
    <property type="entry name" value="SigmaE_reg_RseC_MucC"/>
</dbReference>
<keyword evidence="3" id="KW-1185">Reference proteome</keyword>
<feature type="transmembrane region" description="Helical" evidence="1">
    <location>
        <begin position="70"/>
        <end position="90"/>
    </location>
</feature>
<dbReference type="OrthoDB" id="307768at2"/>
<gene>
    <name evidence="2" type="ORF">ATZ99_21990</name>
</gene>
<evidence type="ECO:0000313" key="2">
    <source>
        <dbReference type="EMBL" id="KYO63956.1"/>
    </source>
</evidence>
<dbReference type="EMBL" id="LOHZ01000045">
    <property type="protein sequence ID" value="KYO63956.1"/>
    <property type="molecule type" value="Genomic_DNA"/>
</dbReference>